<dbReference type="InterPro" id="IPR024607">
    <property type="entry name" value="Sulfatase_CS"/>
</dbReference>
<evidence type="ECO:0000256" key="5">
    <source>
        <dbReference type="ARBA" id="ARBA00022801"/>
    </source>
</evidence>
<accession>A0A9X0YJS1</accession>
<evidence type="ECO:0000256" key="1">
    <source>
        <dbReference type="ARBA" id="ARBA00001913"/>
    </source>
</evidence>
<evidence type="ECO:0000256" key="6">
    <source>
        <dbReference type="ARBA" id="ARBA00022837"/>
    </source>
</evidence>
<dbReference type="PROSITE" id="PS51257">
    <property type="entry name" value="PROKAR_LIPOPROTEIN"/>
    <property type="match status" value="1"/>
</dbReference>
<keyword evidence="5" id="KW-0378">Hydrolase</keyword>
<dbReference type="InterPro" id="IPR050738">
    <property type="entry name" value="Sulfatase"/>
</dbReference>
<evidence type="ECO:0000313" key="11">
    <source>
        <dbReference type="Proteomes" id="UP001231587"/>
    </source>
</evidence>
<dbReference type="CDD" id="cd16144">
    <property type="entry name" value="ARS_like"/>
    <property type="match status" value="1"/>
</dbReference>
<dbReference type="PANTHER" id="PTHR42693:SF42">
    <property type="entry name" value="ARYLSULFATASE G"/>
    <property type="match status" value="1"/>
</dbReference>
<dbReference type="GO" id="GO:0046872">
    <property type="term" value="F:metal ion binding"/>
    <property type="evidence" value="ECO:0007669"/>
    <property type="project" value="UniProtKB-KW"/>
</dbReference>
<keyword evidence="6" id="KW-0106">Calcium</keyword>
<feature type="domain" description="Sulfatase N-terminal" evidence="7">
    <location>
        <begin position="27"/>
        <end position="374"/>
    </location>
</feature>
<keyword evidence="4" id="KW-0732">Signal</keyword>
<comment type="cofactor">
    <cofactor evidence="1">
        <name>Ca(2+)</name>
        <dbReference type="ChEBI" id="CHEBI:29108"/>
    </cofactor>
</comment>
<comment type="caution">
    <text evidence="8">The sequence shown here is derived from an EMBL/GenBank/DDBJ whole genome shotgun (WGS) entry which is preliminary data.</text>
</comment>
<dbReference type="Proteomes" id="UP001231587">
    <property type="component" value="Unassembled WGS sequence"/>
</dbReference>
<dbReference type="EMBL" id="JAGGJQ010000005">
    <property type="protein sequence ID" value="MBP1840112.1"/>
    <property type="molecule type" value="Genomic_DNA"/>
</dbReference>
<evidence type="ECO:0000256" key="4">
    <source>
        <dbReference type="ARBA" id="ARBA00022729"/>
    </source>
</evidence>
<protein>
    <submittedName>
        <fullName evidence="8">Arylsulfatase A-like enzyme</fullName>
    </submittedName>
</protein>
<gene>
    <name evidence="8" type="ORF">J2Z56_002039</name>
    <name evidence="9" type="ORF">J2Z57_002163</name>
</gene>
<dbReference type="SUPFAM" id="SSF53649">
    <property type="entry name" value="Alkaline phosphatase-like"/>
    <property type="match status" value="1"/>
</dbReference>
<organism evidence="8 10">
    <name type="scientific">Formosa algae</name>
    <dbReference type="NCBI Taxonomy" id="225843"/>
    <lineage>
        <taxon>Bacteria</taxon>
        <taxon>Pseudomonadati</taxon>
        <taxon>Bacteroidota</taxon>
        <taxon>Flavobacteriia</taxon>
        <taxon>Flavobacteriales</taxon>
        <taxon>Flavobacteriaceae</taxon>
        <taxon>Formosa</taxon>
    </lineage>
</organism>
<comment type="similarity">
    <text evidence="2">Belongs to the sulfatase family.</text>
</comment>
<evidence type="ECO:0000313" key="10">
    <source>
        <dbReference type="Proteomes" id="UP001138672"/>
    </source>
</evidence>
<proteinExistence type="inferred from homology"/>
<dbReference type="Gene3D" id="3.30.1120.10">
    <property type="match status" value="1"/>
</dbReference>
<dbReference type="EMBL" id="JAUSUU010000006">
    <property type="protein sequence ID" value="MDQ0335712.1"/>
    <property type="molecule type" value="Genomic_DNA"/>
</dbReference>
<dbReference type="InterPro" id="IPR000917">
    <property type="entry name" value="Sulfatase_N"/>
</dbReference>
<evidence type="ECO:0000313" key="9">
    <source>
        <dbReference type="EMBL" id="MDQ0335712.1"/>
    </source>
</evidence>
<evidence type="ECO:0000313" key="8">
    <source>
        <dbReference type="EMBL" id="MBP1840112.1"/>
    </source>
</evidence>
<evidence type="ECO:0000256" key="2">
    <source>
        <dbReference type="ARBA" id="ARBA00008779"/>
    </source>
</evidence>
<dbReference type="AlphaFoldDB" id="A0A9X0YJS1"/>
<dbReference type="PANTHER" id="PTHR42693">
    <property type="entry name" value="ARYLSULFATASE FAMILY MEMBER"/>
    <property type="match status" value="1"/>
</dbReference>
<evidence type="ECO:0000256" key="3">
    <source>
        <dbReference type="ARBA" id="ARBA00022723"/>
    </source>
</evidence>
<sequence length="537" mass="60322">MNKSIYVFALITLVLQSCKTKPEPIKPNVLFIVVDDLGYADLSVMGSHYYETPNIDVLATSGNIFTNGYATCSVCSPSRASLLNGQFTARHGITQFDGAPSGLAWKKKNRHTKLLPPEYKHHLDTNDVTLPEVFKANGYATFFAGKWHLGSEAEQSLPTNHGFDVNQGGYEKGGPYSGGYFSPFNNPNMTDYEDEKGMSLSMKLAKETSKFIEKNKDTTFLAYLSFYAVHAPIQTTKAKWTKYRNKADSLGIAEQGFEMEHELPFRMYQDNPVYAGLIEEVDGAIGSVMQTLKANGLDKNTIVVFTSDNGGVTSGDNFSTNQLSLRGGKGYQWEGGIRVPYFVYVPWLHQGGRTIEVPVSGVDLFPTLLDLANIPLQPKAHADGVSLKPLLEGGTIVERPLFWHYPHYGNQGGEPVSIIRKGNWKLIYYWEDLHIELYNLDTDLGEIYDLASEEVTKASEMKTELMNWLKAMDTEYAELDENWDESAWDKRLEDNKNKLMPRLDAKRKQMLSPNYQPNTDWWGSEIIKDTTAVATEN</sequence>
<dbReference type="OrthoDB" id="9765065at2"/>
<reference evidence="8" key="1">
    <citation type="submission" date="2021-03" db="EMBL/GenBank/DDBJ databases">
        <title>Genomic Encyclopedia of Type Strains, Phase IV (KMG-IV): sequencing the most valuable type-strain genomes for metagenomic binning, comparative biology and taxonomic classification.</title>
        <authorList>
            <person name="Goeker M."/>
        </authorList>
    </citation>
    <scope>NUCLEOTIDE SEQUENCE</scope>
    <source>
        <strain evidence="8">DSM 15523</strain>
        <strain evidence="9 11">DSM 16476</strain>
    </source>
</reference>
<dbReference type="Gene3D" id="3.40.720.10">
    <property type="entry name" value="Alkaline Phosphatase, subunit A"/>
    <property type="match status" value="1"/>
</dbReference>
<dbReference type="PROSITE" id="PS00149">
    <property type="entry name" value="SULFATASE_2"/>
    <property type="match status" value="1"/>
</dbReference>
<dbReference type="InterPro" id="IPR017850">
    <property type="entry name" value="Alkaline_phosphatase_core_sf"/>
</dbReference>
<name>A0A9X0YJS1_9FLAO</name>
<evidence type="ECO:0000259" key="7">
    <source>
        <dbReference type="Pfam" id="PF00884"/>
    </source>
</evidence>
<keyword evidence="11" id="KW-1185">Reference proteome</keyword>
<dbReference type="Proteomes" id="UP001138672">
    <property type="component" value="Unassembled WGS sequence"/>
</dbReference>
<keyword evidence="3" id="KW-0479">Metal-binding</keyword>
<dbReference type="GO" id="GO:0004065">
    <property type="term" value="F:arylsulfatase activity"/>
    <property type="evidence" value="ECO:0007669"/>
    <property type="project" value="TreeGrafter"/>
</dbReference>
<dbReference type="Pfam" id="PF00884">
    <property type="entry name" value="Sulfatase"/>
    <property type="match status" value="1"/>
</dbReference>
<dbReference type="RefSeq" id="WP_057782194.1">
    <property type="nucleotide sequence ID" value="NZ_JAGGJQ010000005.1"/>
</dbReference>